<sequence length="188" mass="20233">MQYRPIADENIEGIKEDLARLTTGLATLDGLLGDPGLLQHSNTQNAASHRTALPGGPRGPNGSHGKDNGIATSQIDFAVFLSRVKTEVENFRSGLVSLQSRIEEQEMICAGPPEEDAEEDAEGETEGAEGNIIYQYHAAIEDVVTPQLLQPVSGRDHEPEVDSERALEVSEAPKGKRKAGLHTANTKK</sequence>
<feature type="compositionally biased region" description="Basic residues" evidence="1">
    <location>
        <begin position="175"/>
        <end position="188"/>
    </location>
</feature>
<comment type="caution">
    <text evidence="2">The sequence shown here is derived from an EMBL/GenBank/DDBJ whole genome shotgun (WGS) entry which is preliminary data.</text>
</comment>
<feature type="region of interest" description="Disordered" evidence="1">
    <location>
        <begin position="36"/>
        <end position="69"/>
    </location>
</feature>
<evidence type="ECO:0000256" key="1">
    <source>
        <dbReference type="SAM" id="MobiDB-lite"/>
    </source>
</evidence>
<feature type="compositionally biased region" description="Polar residues" evidence="1">
    <location>
        <begin position="39"/>
        <end position="48"/>
    </location>
</feature>
<evidence type="ECO:0000313" key="2">
    <source>
        <dbReference type="EMBL" id="RTE70812.1"/>
    </source>
</evidence>
<keyword evidence="3" id="KW-1185">Reference proteome</keyword>
<proteinExistence type="predicted"/>
<reference evidence="2 3" key="1">
    <citation type="submission" date="2017-06" db="EMBL/GenBank/DDBJ databases">
        <title>Comparative genomic analysis of Ambrosia Fusariam Clade fungi.</title>
        <authorList>
            <person name="Stajich J.E."/>
            <person name="Carrillo J."/>
            <person name="Kijimoto T."/>
            <person name="Eskalen A."/>
            <person name="O'Donnell K."/>
            <person name="Kasson M."/>
        </authorList>
    </citation>
    <scope>NUCLEOTIDE SEQUENCE [LARGE SCALE GENOMIC DNA]</scope>
    <source>
        <strain evidence="2 3">UCR1854</strain>
    </source>
</reference>
<feature type="compositionally biased region" description="Basic and acidic residues" evidence="1">
    <location>
        <begin position="154"/>
        <end position="174"/>
    </location>
</feature>
<organism evidence="2 3">
    <name type="scientific">Fusarium euwallaceae</name>
    <dbReference type="NCBI Taxonomy" id="1147111"/>
    <lineage>
        <taxon>Eukaryota</taxon>
        <taxon>Fungi</taxon>
        <taxon>Dikarya</taxon>
        <taxon>Ascomycota</taxon>
        <taxon>Pezizomycotina</taxon>
        <taxon>Sordariomycetes</taxon>
        <taxon>Hypocreomycetidae</taxon>
        <taxon>Hypocreales</taxon>
        <taxon>Nectriaceae</taxon>
        <taxon>Fusarium</taxon>
        <taxon>Fusarium solani species complex</taxon>
    </lineage>
</organism>
<name>A0A430L506_9HYPO</name>
<dbReference type="Proteomes" id="UP000287124">
    <property type="component" value="Unassembled WGS sequence"/>
</dbReference>
<gene>
    <name evidence="2" type="ORF">BHE90_014785</name>
</gene>
<protein>
    <submittedName>
        <fullName evidence="2">Uncharacterized protein</fullName>
    </submittedName>
</protein>
<dbReference type="EMBL" id="MIKF01000422">
    <property type="protein sequence ID" value="RTE70812.1"/>
    <property type="molecule type" value="Genomic_DNA"/>
</dbReference>
<accession>A0A430L506</accession>
<dbReference type="AlphaFoldDB" id="A0A430L506"/>
<evidence type="ECO:0000313" key="3">
    <source>
        <dbReference type="Proteomes" id="UP000287124"/>
    </source>
</evidence>
<feature type="region of interest" description="Disordered" evidence="1">
    <location>
        <begin position="148"/>
        <end position="188"/>
    </location>
</feature>